<dbReference type="Proteomes" id="UP001589610">
    <property type="component" value="Unassembled WGS sequence"/>
</dbReference>
<dbReference type="Pfam" id="PF00370">
    <property type="entry name" value="FGGY_N"/>
    <property type="match status" value="1"/>
</dbReference>
<accession>A0ABV5TKS9</accession>
<dbReference type="InterPro" id="IPR050406">
    <property type="entry name" value="FGGY_Carb_Kinase"/>
</dbReference>
<feature type="domain" description="Carbohydrate kinase FGGY C-terminal" evidence="10">
    <location>
        <begin position="262"/>
        <end position="449"/>
    </location>
</feature>
<dbReference type="SUPFAM" id="SSF53067">
    <property type="entry name" value="Actin-like ATPase domain"/>
    <property type="match status" value="2"/>
</dbReference>
<evidence type="ECO:0000256" key="3">
    <source>
        <dbReference type="ARBA" id="ARBA00022679"/>
    </source>
</evidence>
<evidence type="ECO:0000256" key="4">
    <source>
        <dbReference type="ARBA" id="ARBA00022741"/>
    </source>
</evidence>
<keyword evidence="3 11" id="KW-0808">Transferase</keyword>
<dbReference type="GO" id="GO:0016740">
    <property type="term" value="F:transferase activity"/>
    <property type="evidence" value="ECO:0007669"/>
    <property type="project" value="UniProtKB-KW"/>
</dbReference>
<evidence type="ECO:0000313" key="12">
    <source>
        <dbReference type="Proteomes" id="UP001589610"/>
    </source>
</evidence>
<evidence type="ECO:0000313" key="11">
    <source>
        <dbReference type="EMBL" id="MFB9679724.1"/>
    </source>
</evidence>
<evidence type="ECO:0000256" key="7">
    <source>
        <dbReference type="ARBA" id="ARBA00023308"/>
    </source>
</evidence>
<dbReference type="InterPro" id="IPR043129">
    <property type="entry name" value="ATPase_NBD"/>
</dbReference>
<evidence type="ECO:0000256" key="8">
    <source>
        <dbReference type="SAM" id="MobiDB-lite"/>
    </source>
</evidence>
<dbReference type="RefSeq" id="WP_386161051.1">
    <property type="nucleotide sequence ID" value="NZ_JBHMBS010000017.1"/>
</dbReference>
<sequence length="587" mass="61366">MPVYVAVDLGPEGGRVLTGEFDGERLAVREAHRFANRPVRVLDGLYWDVLGLLTQARGGIALAASRGRLTSVGVTAWGGDFALLDRAGRLLANPRHHLDPYTSGLTGLVSWQDHYELTGVRPGPGTTACQLLAHAGSPLLEAADHLAMMPDLFTLWLSGEMLAERTIASTSQLLDARTGRWADSLVTRLGLPHHLFAHRLAEPGTVAGPLRDGSDGSGVGSGGVRSSRNGRGPGATMVVAVAGHDAASAATALPVSAGSVGYISLGPRSLAGLELDAPVTSRAARLAGFTNEGGVMGTVRFTRALNGLTLLQECRRAWGVRTSYADLVAEAATAPAFGPLIDPGHPWFLEPGDIPARIAAYCRSTGQAPPEDRAQTVRCVLESLACSYRWALEQAEFLSDRRVEAVHLVGGGAASATLCGLVADFAGRPVLAGPVEATAVGNLLVQAMADGRLGSLTELREVVRRSFRPRPFPPAARREPYEIAYSRYRRLTGIDGFWNDAGPGPRPDTGRRTRPARHAASAPSGTPVTPATPATPATSAAPAVSVTSVTSVGLSGDRVTAGADEEVEVGAPVGLHHMIDVEAFPAP</sequence>
<dbReference type="CDD" id="cd07771">
    <property type="entry name" value="ASKHA_NBD_FGGY_RhaB-like"/>
    <property type="match status" value="1"/>
</dbReference>
<proteinExistence type="inferred from homology"/>
<dbReference type="Pfam" id="PF02782">
    <property type="entry name" value="FGGY_C"/>
    <property type="match status" value="1"/>
</dbReference>
<evidence type="ECO:0000256" key="2">
    <source>
        <dbReference type="ARBA" id="ARBA00022629"/>
    </source>
</evidence>
<evidence type="ECO:0000259" key="10">
    <source>
        <dbReference type="Pfam" id="PF02782"/>
    </source>
</evidence>
<keyword evidence="6" id="KW-0067">ATP-binding</keyword>
<organism evidence="11 12">
    <name type="scientific">Streptosporangium vulgare</name>
    <dbReference type="NCBI Taxonomy" id="46190"/>
    <lineage>
        <taxon>Bacteria</taxon>
        <taxon>Bacillati</taxon>
        <taxon>Actinomycetota</taxon>
        <taxon>Actinomycetes</taxon>
        <taxon>Streptosporangiales</taxon>
        <taxon>Streptosporangiaceae</taxon>
        <taxon>Streptosporangium</taxon>
    </lineage>
</organism>
<keyword evidence="5" id="KW-0418">Kinase</keyword>
<evidence type="ECO:0000256" key="1">
    <source>
        <dbReference type="ARBA" id="ARBA00009156"/>
    </source>
</evidence>
<dbReference type="PANTHER" id="PTHR43095:SF5">
    <property type="entry name" value="XYLULOSE KINASE"/>
    <property type="match status" value="1"/>
</dbReference>
<dbReference type="EMBL" id="JBHMBS010000017">
    <property type="protein sequence ID" value="MFB9679724.1"/>
    <property type="molecule type" value="Genomic_DNA"/>
</dbReference>
<feature type="domain" description="Carbohydrate kinase FGGY N-terminal" evidence="9">
    <location>
        <begin position="69"/>
        <end position="197"/>
    </location>
</feature>
<dbReference type="InterPro" id="IPR018484">
    <property type="entry name" value="FGGY_N"/>
</dbReference>
<gene>
    <name evidence="11" type="ORF">ACFFRH_29930</name>
</gene>
<protein>
    <submittedName>
        <fullName evidence="11">Rhamnulokinase family protein</fullName>
        <ecNumber evidence="11">2.7.1.-</ecNumber>
    </submittedName>
</protein>
<feature type="region of interest" description="Disordered" evidence="8">
    <location>
        <begin position="496"/>
        <end position="544"/>
    </location>
</feature>
<evidence type="ECO:0000256" key="5">
    <source>
        <dbReference type="ARBA" id="ARBA00022777"/>
    </source>
</evidence>
<comment type="similarity">
    <text evidence="1">Belongs to the FGGY kinase family.</text>
</comment>
<feature type="compositionally biased region" description="Low complexity" evidence="8">
    <location>
        <begin position="519"/>
        <end position="544"/>
    </location>
</feature>
<dbReference type="InterPro" id="IPR018485">
    <property type="entry name" value="FGGY_C"/>
</dbReference>
<dbReference type="PANTHER" id="PTHR43095">
    <property type="entry name" value="SUGAR KINASE"/>
    <property type="match status" value="1"/>
</dbReference>
<keyword evidence="12" id="KW-1185">Reference proteome</keyword>
<evidence type="ECO:0000256" key="6">
    <source>
        <dbReference type="ARBA" id="ARBA00022840"/>
    </source>
</evidence>
<keyword evidence="7" id="KW-0684">Rhamnose metabolism</keyword>
<keyword evidence="4" id="KW-0547">Nucleotide-binding</keyword>
<keyword evidence="2" id="KW-0119">Carbohydrate metabolism</keyword>
<comment type="caution">
    <text evidence="11">The sequence shown here is derived from an EMBL/GenBank/DDBJ whole genome shotgun (WGS) entry which is preliminary data.</text>
</comment>
<dbReference type="InterPro" id="IPR013449">
    <property type="entry name" value="Rhamnulokinase"/>
</dbReference>
<evidence type="ECO:0000259" key="9">
    <source>
        <dbReference type="Pfam" id="PF00370"/>
    </source>
</evidence>
<feature type="region of interest" description="Disordered" evidence="8">
    <location>
        <begin position="206"/>
        <end position="231"/>
    </location>
</feature>
<reference evidence="11 12" key="1">
    <citation type="submission" date="2024-09" db="EMBL/GenBank/DDBJ databases">
        <authorList>
            <person name="Sun Q."/>
            <person name="Mori K."/>
        </authorList>
    </citation>
    <scope>NUCLEOTIDE SEQUENCE [LARGE SCALE GENOMIC DNA]</scope>
    <source>
        <strain evidence="11 12">JCM 3028</strain>
    </source>
</reference>
<dbReference type="Gene3D" id="3.30.420.40">
    <property type="match status" value="2"/>
</dbReference>
<keyword evidence="2" id="KW-0859">Xylose metabolism</keyword>
<dbReference type="EC" id="2.7.1.-" evidence="11"/>
<name>A0ABV5TKS9_9ACTN</name>